<evidence type="ECO:0000256" key="2">
    <source>
        <dbReference type="ARBA" id="ARBA00004397"/>
    </source>
</evidence>
<evidence type="ECO:0000259" key="9">
    <source>
        <dbReference type="Pfam" id="PF00626"/>
    </source>
</evidence>
<dbReference type="Pfam" id="PF04811">
    <property type="entry name" value="Sec23_trunk"/>
    <property type="match status" value="2"/>
</dbReference>
<feature type="compositionally biased region" description="Polar residues" evidence="8">
    <location>
        <begin position="202"/>
        <end position="216"/>
    </location>
</feature>
<dbReference type="SUPFAM" id="SSF82919">
    <property type="entry name" value="Zn-finger domain of Sec23/24"/>
    <property type="match status" value="1"/>
</dbReference>
<accession>A0A6J3Q7Q3</accession>
<dbReference type="GO" id="GO:0008270">
    <property type="term" value="F:zinc ion binding"/>
    <property type="evidence" value="ECO:0007669"/>
    <property type="project" value="InterPro"/>
</dbReference>
<evidence type="ECO:0000256" key="1">
    <source>
        <dbReference type="ARBA" id="ARBA00004299"/>
    </source>
</evidence>
<evidence type="ECO:0000259" key="10">
    <source>
        <dbReference type="Pfam" id="PF04810"/>
    </source>
</evidence>
<keyword evidence="5" id="KW-0813">Transport</keyword>
<dbReference type="SUPFAM" id="SSF82754">
    <property type="entry name" value="C-terminal, gelsolin-like domain of Sec23/24"/>
    <property type="match status" value="1"/>
</dbReference>
<evidence type="ECO:0000256" key="6">
    <source>
        <dbReference type="ARBA" id="ARBA00022927"/>
    </source>
</evidence>
<feature type="domain" description="Sec23/Sec24 trunk" evidence="11">
    <location>
        <begin position="525"/>
        <end position="561"/>
    </location>
</feature>
<dbReference type="GO" id="GO:0090110">
    <property type="term" value="P:COPII-coated vesicle cargo loading"/>
    <property type="evidence" value="ECO:0007669"/>
    <property type="project" value="TreeGrafter"/>
</dbReference>
<evidence type="ECO:0000313" key="14">
    <source>
        <dbReference type="Proteomes" id="UP000245320"/>
    </source>
</evidence>
<dbReference type="FunFam" id="2.30.30.380:FF:000003">
    <property type="entry name" value="SEC24 homolog D, COPII coat complex component"/>
    <property type="match status" value="1"/>
</dbReference>
<dbReference type="InterPro" id="IPR007123">
    <property type="entry name" value="Gelsolin-like_dom"/>
</dbReference>
<dbReference type="InterPro" id="IPR050550">
    <property type="entry name" value="SEC23_SEC24_subfamily"/>
</dbReference>
<dbReference type="GeneID" id="101317229"/>
<dbReference type="InterPro" id="IPR036175">
    <property type="entry name" value="Sec23/24_helical_dom_sf"/>
</dbReference>
<dbReference type="InterPro" id="IPR012990">
    <property type="entry name" value="Beta-sandwich_Sec23_24"/>
</dbReference>
<dbReference type="PANTHER" id="PTHR13803:SF5">
    <property type="entry name" value="PROTEIN TRANSPORT PROTEIN SEC24C"/>
    <property type="match status" value="1"/>
</dbReference>
<feature type="compositionally biased region" description="Low complexity" evidence="8">
    <location>
        <begin position="59"/>
        <end position="77"/>
    </location>
</feature>
<feature type="region of interest" description="Disordered" evidence="8">
    <location>
        <begin position="148"/>
        <end position="351"/>
    </location>
</feature>
<evidence type="ECO:0000259" key="13">
    <source>
        <dbReference type="Pfam" id="PF08033"/>
    </source>
</evidence>
<feature type="domain" description="Zinc finger Sec23/Sec24-type" evidence="10">
    <location>
        <begin position="448"/>
        <end position="486"/>
    </location>
</feature>
<comment type="subcellular location">
    <subcellularLocation>
        <location evidence="3">Cytoplasm</location>
        <location evidence="3">Cytosol</location>
    </subcellularLocation>
    <subcellularLocation>
        <location evidence="1">Cytoplasmic vesicle</location>
        <location evidence="1">COPII-coated vesicle membrane</location>
        <topology evidence="1">Peripheral membrane protein</topology>
        <orientation evidence="1">Cytoplasmic side</orientation>
    </subcellularLocation>
    <subcellularLocation>
        <location evidence="2">Endoplasmic reticulum membrane</location>
        <topology evidence="2">Peripheral membrane protein</topology>
        <orientation evidence="2">Cytoplasmic side</orientation>
    </subcellularLocation>
</comment>
<dbReference type="AlphaFoldDB" id="A0A6J3Q7Q3"/>
<dbReference type="GO" id="GO:0005829">
    <property type="term" value="C:cytosol"/>
    <property type="evidence" value="ECO:0007669"/>
    <property type="project" value="UniProtKB-SubCell"/>
</dbReference>
<dbReference type="InterPro" id="IPR006896">
    <property type="entry name" value="Sec23/24_trunk_dom"/>
</dbReference>
<feature type="compositionally biased region" description="Polar residues" evidence="8">
    <location>
        <begin position="332"/>
        <end position="341"/>
    </location>
</feature>
<dbReference type="Pfam" id="PF00626">
    <property type="entry name" value="Gelsolin"/>
    <property type="match status" value="1"/>
</dbReference>
<dbReference type="Pfam" id="PF04810">
    <property type="entry name" value="zf-Sec23_Sec24"/>
    <property type="match status" value="1"/>
</dbReference>
<feature type="domain" description="Gelsolin-like" evidence="9">
    <location>
        <begin position="923"/>
        <end position="994"/>
    </location>
</feature>
<dbReference type="RefSeq" id="XP_033698138.1">
    <property type="nucleotide sequence ID" value="XM_033842247.1"/>
</dbReference>
<feature type="compositionally biased region" description="Polar residues" evidence="8">
    <location>
        <begin position="166"/>
        <end position="176"/>
    </location>
</feature>
<dbReference type="InterPro" id="IPR036174">
    <property type="entry name" value="Znf_Sec23_Sec24_sf"/>
</dbReference>
<dbReference type="FunFam" id="3.40.20.10:FF:000023">
    <property type="entry name" value="protein transport protein Sec24C isoform X1"/>
    <property type="match status" value="1"/>
</dbReference>
<dbReference type="Gene3D" id="2.60.40.1670">
    <property type="entry name" value="beta-sandwich domain of Sec23/24"/>
    <property type="match status" value="1"/>
</dbReference>
<dbReference type="Proteomes" id="UP000245320">
    <property type="component" value="Chromosome 16"/>
</dbReference>
<dbReference type="Gene3D" id="3.40.50.410">
    <property type="entry name" value="von Willebrand factor, type A domain"/>
    <property type="match status" value="2"/>
</dbReference>
<dbReference type="InterPro" id="IPR006895">
    <property type="entry name" value="Znf_Sec23_Sec24"/>
</dbReference>
<dbReference type="InterPro" id="IPR036465">
    <property type="entry name" value="vWFA_dom_sf"/>
</dbReference>
<dbReference type="GO" id="GO:0030127">
    <property type="term" value="C:COPII vesicle coat"/>
    <property type="evidence" value="ECO:0007669"/>
    <property type="project" value="InterPro"/>
</dbReference>
<dbReference type="Pfam" id="PF04815">
    <property type="entry name" value="Sec23_helical"/>
    <property type="match status" value="1"/>
</dbReference>
<dbReference type="GO" id="GO:0005789">
    <property type="term" value="C:endoplasmic reticulum membrane"/>
    <property type="evidence" value="ECO:0007669"/>
    <property type="project" value="UniProtKB-SubCell"/>
</dbReference>
<evidence type="ECO:0000256" key="8">
    <source>
        <dbReference type="SAM" id="MobiDB-lite"/>
    </source>
</evidence>
<organism evidence="14 15">
    <name type="scientific">Tursiops truncatus</name>
    <name type="common">Atlantic bottle-nosed dolphin</name>
    <name type="synonym">Delphinus truncatus</name>
    <dbReference type="NCBI Taxonomy" id="9739"/>
    <lineage>
        <taxon>Eukaryota</taxon>
        <taxon>Metazoa</taxon>
        <taxon>Chordata</taxon>
        <taxon>Craniata</taxon>
        <taxon>Vertebrata</taxon>
        <taxon>Euteleostomi</taxon>
        <taxon>Mammalia</taxon>
        <taxon>Eutheria</taxon>
        <taxon>Laurasiatheria</taxon>
        <taxon>Artiodactyla</taxon>
        <taxon>Whippomorpha</taxon>
        <taxon>Cetacea</taxon>
        <taxon>Odontoceti</taxon>
        <taxon>Delphinidae</taxon>
        <taxon>Tursiops</taxon>
    </lineage>
</organism>
<dbReference type="PANTHER" id="PTHR13803">
    <property type="entry name" value="SEC24-RELATED PROTEIN"/>
    <property type="match status" value="1"/>
</dbReference>
<evidence type="ECO:0000256" key="4">
    <source>
        <dbReference type="ARBA" id="ARBA00008334"/>
    </source>
</evidence>
<dbReference type="SUPFAM" id="SSF81995">
    <property type="entry name" value="beta-sandwich domain of Sec23/24"/>
    <property type="match status" value="1"/>
</dbReference>
<comment type="similarity">
    <text evidence="4">Belongs to the SEC23/SEC24 family. SEC24 subfamily.</text>
</comment>
<sequence length="1056" mass="114178">MNVNQSAPPVPPFGQPQPVYLGHHQSSYGGQPGPTTAPTSYGAYNGPVPGYQQTPPPGVSRAPPSSGAPPASTAQGPCGQTAYGQFGQGDVQNGPSSTVQMQRLPGYQPFGSAILAPVVSQPAVLQPYGPPPTSAQVTAQLAGMQISGTVAPASPPSGLGYGPPTSLASASGSFPNSGLYGSYPQGQAPPLGQAQGHPGTQPPQRSVPLQASSFTPPASGGPRMPSMTGPPLPGQSFGGPPVSQPNHVSSPAPQALPPGTQMTGPPGPPLPPMHSSQQPGYQLQQNGSFGPTRGPQSNYGSPYPGAATFGSQPGPPQPLPPKRLDPDAIPSPQLNELPPQQKTRHRIDPDAIPSPIQVIEDDRNNRGSEPFVTGVRGQVPPLVTTNFLVKDQGNASPRYIRCTSYNIPCTSDMAKQAQVPLAAVIKPLARLPPEEASPYVVDHGESGPLRCNRCKAYMCPFMQFVEGGRRFQCCFCSCINDVPPQYFQHLDHTGKRVDAYDRPELSLGSYEFLATVDYCKNNKFPSPPAFIFMIDVSYNAIRSGLVRLLCEELKSLLDFLPSLLDQIPEMFADTRETETVFAPVIQAGMEALKAAECAGKLFLFHTSLPIAEAPGKLKNRDDRKLINTDKEKTLFQPQTGAYQTLAKECVAQGCCVDLFLFPNQYVDVATLSVVPQLTGGSVYKYACFQVENDQERFLSDLRRDVQKVVGFDAVMRVRTSTGIRAVDFFGAFYMNNTTDVELAGLDGDKTVTVEFKHDDRLNEENGALMQCALLYTSCAGQRRLRIHNLALNCCTQLADLYRNCETDTLINYMAKFAYRGVLSSPVKTVRDTLITQCAQILACYRKNCASPSSAGQLILPECMKLLPVYLNCVLKSDVLQPGAEVTTDDRAYVRQLVTSMDVAETNVFFYPRLLPLTKSPIENTTEPPAVRASEERLSNGDIYLLENGLNLFLWVGASVQQGVVQSLFGVSSFSQITSGLSVLPVLDNLLSKKVQGLIDSLRAQRSRYMKLIVVKQEDKLETLFKHFLVEDKSLSGGASYVDFLCHMHKEIRQLLS</sequence>
<dbReference type="SUPFAM" id="SSF81811">
    <property type="entry name" value="Helical domain of Sec23/24"/>
    <property type="match status" value="1"/>
</dbReference>
<name>A0A6J3Q7Q3_TURTR</name>
<feature type="compositionally biased region" description="Polar residues" evidence="8">
    <location>
        <begin position="274"/>
        <end position="300"/>
    </location>
</feature>
<dbReference type="FunFam" id="3.40.50.410:FF:000164">
    <property type="entry name" value="LOC553407 protein"/>
    <property type="match status" value="1"/>
</dbReference>
<evidence type="ECO:0000256" key="3">
    <source>
        <dbReference type="ARBA" id="ARBA00004514"/>
    </source>
</evidence>
<dbReference type="GO" id="GO:0070971">
    <property type="term" value="C:endoplasmic reticulum exit site"/>
    <property type="evidence" value="ECO:0007669"/>
    <property type="project" value="TreeGrafter"/>
</dbReference>
<proteinExistence type="inferred from homology"/>
<dbReference type="Gene3D" id="3.40.20.10">
    <property type="entry name" value="Severin"/>
    <property type="match status" value="1"/>
</dbReference>
<dbReference type="InterPro" id="IPR036180">
    <property type="entry name" value="Gelsolin-like_dom_sf"/>
</dbReference>
<dbReference type="Pfam" id="PF08033">
    <property type="entry name" value="Sec23_BS"/>
    <property type="match status" value="1"/>
</dbReference>
<feature type="domain" description="Sec23/Sec24 helical" evidence="12">
    <location>
        <begin position="806"/>
        <end position="905"/>
    </location>
</feature>
<feature type="compositionally biased region" description="Polar residues" evidence="8">
    <location>
        <begin position="24"/>
        <end position="39"/>
    </location>
</feature>
<dbReference type="GO" id="GO:0006886">
    <property type="term" value="P:intracellular protein transport"/>
    <property type="evidence" value="ECO:0007669"/>
    <property type="project" value="InterPro"/>
</dbReference>
<keyword evidence="6" id="KW-0653">Protein transport</keyword>
<dbReference type="Gene3D" id="1.20.120.730">
    <property type="entry name" value="Sec23/Sec24 helical domain"/>
    <property type="match status" value="1"/>
</dbReference>
<dbReference type="CTD" id="9632"/>
<dbReference type="GO" id="GO:0000149">
    <property type="term" value="F:SNARE binding"/>
    <property type="evidence" value="ECO:0007669"/>
    <property type="project" value="TreeGrafter"/>
</dbReference>
<protein>
    <submittedName>
        <fullName evidence="15">Protein transport protein Sec24C isoform X4</fullName>
    </submittedName>
</protein>
<feature type="compositionally biased region" description="Polar residues" evidence="8">
    <location>
        <begin position="90"/>
        <end position="101"/>
    </location>
</feature>
<dbReference type="InterPro" id="IPR006900">
    <property type="entry name" value="Sec23/24_helical_dom"/>
</dbReference>
<dbReference type="Gene3D" id="2.30.30.380">
    <property type="entry name" value="Zn-finger domain of Sec23/24"/>
    <property type="match status" value="1"/>
</dbReference>
<dbReference type="FunFam" id="1.20.120.730:FF:000002">
    <property type="entry name" value="Protein transport protein Sec24C isoform C"/>
    <property type="match status" value="1"/>
</dbReference>
<evidence type="ECO:0000259" key="11">
    <source>
        <dbReference type="Pfam" id="PF04811"/>
    </source>
</evidence>
<keyword evidence="14" id="KW-1185">Reference proteome</keyword>
<feature type="region of interest" description="Disordered" evidence="8">
    <location>
        <begin position="1"/>
        <end position="104"/>
    </location>
</feature>
<evidence type="ECO:0000256" key="7">
    <source>
        <dbReference type="ARBA" id="ARBA00023329"/>
    </source>
</evidence>
<evidence type="ECO:0000259" key="12">
    <source>
        <dbReference type="Pfam" id="PF04815"/>
    </source>
</evidence>
<keyword evidence="7" id="KW-0968">Cytoplasmic vesicle</keyword>
<gene>
    <name evidence="15" type="primary">SEC24C</name>
</gene>
<dbReference type="SUPFAM" id="SSF53300">
    <property type="entry name" value="vWA-like"/>
    <property type="match status" value="1"/>
</dbReference>
<feature type="compositionally biased region" description="Low complexity" evidence="8">
    <location>
        <begin position="184"/>
        <end position="199"/>
    </location>
</feature>
<dbReference type="InterPro" id="IPR029006">
    <property type="entry name" value="ADF-H/Gelsolin-like_dom_sf"/>
</dbReference>
<evidence type="ECO:0000313" key="15">
    <source>
        <dbReference type="RefSeq" id="XP_033698138.1"/>
    </source>
</evidence>
<feature type="domain" description="Sec23/Sec24 beta-sandwich" evidence="13">
    <location>
        <begin position="710"/>
        <end position="793"/>
    </location>
</feature>
<feature type="domain" description="Sec23/Sec24 trunk" evidence="11">
    <location>
        <begin position="562"/>
        <end position="705"/>
    </location>
</feature>
<reference evidence="15" key="1">
    <citation type="submission" date="2025-08" db="UniProtKB">
        <authorList>
            <consortium name="RefSeq"/>
        </authorList>
    </citation>
    <scope>IDENTIFICATION</scope>
    <source>
        <tissue evidence="15">Spleen</tissue>
    </source>
</reference>
<evidence type="ECO:0000256" key="5">
    <source>
        <dbReference type="ARBA" id="ARBA00022448"/>
    </source>
</evidence>